<dbReference type="AlphaFoldDB" id="F8NPT5"/>
<reference evidence="3" key="1">
    <citation type="submission" date="2011-04" db="EMBL/GenBank/DDBJ databases">
        <title>Evolution of plant cell wall degrading machinery underlies the functional diversity of forest fungi.</title>
        <authorList>
            <consortium name="US DOE Joint Genome Institute (JGI-PGF)"/>
            <person name="Eastwood D.C."/>
            <person name="Floudas D."/>
            <person name="Binder M."/>
            <person name="Majcherczyk A."/>
            <person name="Schneider P."/>
            <person name="Aerts A."/>
            <person name="Asiegbu F.O."/>
            <person name="Baker S.E."/>
            <person name="Barry K."/>
            <person name="Bendiksby M."/>
            <person name="Blumentritt M."/>
            <person name="Coutinho P.M."/>
            <person name="Cullen D."/>
            <person name="Cullen D."/>
            <person name="Gathman A."/>
            <person name="Goodell B."/>
            <person name="Henrissat B."/>
            <person name="Ihrmark K."/>
            <person name="Kauserud H."/>
            <person name="Kohler A."/>
            <person name="LaButti K."/>
            <person name="Lapidus A."/>
            <person name="Lavin J.L."/>
            <person name="Lee Y.-H."/>
            <person name="Lindquist E."/>
            <person name="Lilly W."/>
            <person name="Lucas S."/>
            <person name="Morin E."/>
            <person name="Murat C."/>
            <person name="Oguiza J.A."/>
            <person name="Park J."/>
            <person name="Pisabarro A.G."/>
            <person name="Riley R."/>
            <person name="Rosling A."/>
            <person name="Salamov A."/>
            <person name="Schmidt O."/>
            <person name="Schmutz J."/>
            <person name="Skrede I."/>
            <person name="Stenlid J."/>
            <person name="Wiebenga A."/>
            <person name="Xie X."/>
            <person name="Kues U."/>
            <person name="Hibbett D.S."/>
            <person name="Hoffmeister D."/>
            <person name="Hogberg N."/>
            <person name="Martin F."/>
            <person name="Grigoriev I.V."/>
            <person name="Watkinson S.C."/>
        </authorList>
    </citation>
    <scope>NUCLEOTIDE SEQUENCE</scope>
    <source>
        <strain evidence="3">S7.9</strain>
    </source>
</reference>
<dbReference type="Proteomes" id="UP000008064">
    <property type="component" value="Unassembled WGS sequence"/>
</dbReference>
<dbReference type="InterPro" id="IPR003615">
    <property type="entry name" value="HNH_nuc"/>
</dbReference>
<name>F8NPT5_SERL9</name>
<dbReference type="HOGENOM" id="CLU_614178_0_0_1"/>
<accession>F8NPT5</accession>
<sequence>MSRVELDNDAEQFRVVIPLAKKLPPNPHIGPGHEAWVRALAPPSETAQTDSEWSPESRVDKSLRHRLLACDQRSFLTGSAVADLQAAHIINAVRHNATRKREVEDYLSQQRLHPPSINRFLLDSSANAILLEANLHTQWDLYGTYCFVPAESDAIAMLDALRKSNEKWAEHIFPAEGVIRPLDVSKAPFCRPQWDLIILHPHALLPDGLALGIAKNRRFFVKGQYFPPASEVTWTWWTASGDRLCSNSPPNEPLAPFFAMDVRADLEMPALSSLAMVINAHCKLQQFIRDNSTSATTRVQRFARLISELVTEIFFVPDGYSDVAARAHSFQVVQHVQSMTGTFPSQAIQPAGQSFGEGYKFEVYPAYGAMGEAPAPSGEDRSPGAVECPETPDEDGLTNSEFRLVSEKARDPRLDGKQRADAAMMMLFGTHRYADPYVHGAQAIHD</sequence>
<feature type="region of interest" description="Disordered" evidence="1">
    <location>
        <begin position="373"/>
        <end position="400"/>
    </location>
</feature>
<feature type="domain" description="HNH nuclease" evidence="2">
    <location>
        <begin position="77"/>
        <end position="141"/>
    </location>
</feature>
<evidence type="ECO:0000256" key="1">
    <source>
        <dbReference type="SAM" id="MobiDB-lite"/>
    </source>
</evidence>
<evidence type="ECO:0000259" key="2">
    <source>
        <dbReference type="Pfam" id="PF13391"/>
    </source>
</evidence>
<dbReference type="RefSeq" id="XP_007315332.1">
    <property type="nucleotide sequence ID" value="XM_007315270.1"/>
</dbReference>
<evidence type="ECO:0000313" key="3">
    <source>
        <dbReference type="EMBL" id="EGO27241.1"/>
    </source>
</evidence>
<proteinExistence type="predicted"/>
<dbReference type="GeneID" id="18814489"/>
<dbReference type="OrthoDB" id="3060654at2759"/>
<dbReference type="Pfam" id="PF13391">
    <property type="entry name" value="HNH_2"/>
    <property type="match status" value="1"/>
</dbReference>
<gene>
    <name evidence="3" type="ORF">SERLADRAFT_435007</name>
</gene>
<protein>
    <recommendedName>
        <fullName evidence="2">HNH nuclease domain-containing protein</fullName>
    </recommendedName>
</protein>
<dbReference type="KEGG" id="sla:SERLADRAFT_435007"/>
<dbReference type="EMBL" id="GL945431">
    <property type="protein sequence ID" value="EGO27241.1"/>
    <property type="molecule type" value="Genomic_DNA"/>
</dbReference>
<organism>
    <name type="scientific">Serpula lacrymans var. lacrymans (strain S7.9)</name>
    <name type="common">Dry rot fungus</name>
    <dbReference type="NCBI Taxonomy" id="578457"/>
    <lineage>
        <taxon>Eukaryota</taxon>
        <taxon>Fungi</taxon>
        <taxon>Dikarya</taxon>
        <taxon>Basidiomycota</taxon>
        <taxon>Agaricomycotina</taxon>
        <taxon>Agaricomycetes</taxon>
        <taxon>Agaricomycetidae</taxon>
        <taxon>Boletales</taxon>
        <taxon>Coniophorineae</taxon>
        <taxon>Serpulaceae</taxon>
        <taxon>Serpula</taxon>
    </lineage>
</organism>